<evidence type="ECO:0000313" key="1">
    <source>
        <dbReference type="EMBL" id="MFJ1267626.1"/>
    </source>
</evidence>
<comment type="caution">
    <text evidence="1">The sequence shown here is derived from an EMBL/GenBank/DDBJ whole genome shotgun (WGS) entry which is preliminary data.</text>
</comment>
<dbReference type="Proteomes" id="UP001615550">
    <property type="component" value="Unassembled WGS sequence"/>
</dbReference>
<dbReference type="EMBL" id="JBGORX010000001">
    <property type="protein sequence ID" value="MFJ1267626.1"/>
    <property type="molecule type" value="Genomic_DNA"/>
</dbReference>
<protein>
    <recommendedName>
        <fullName evidence="3">DUF3757 domain-containing protein</fullName>
    </recommendedName>
</protein>
<name>A0ABW8D701_9GAMM</name>
<reference evidence="1 2" key="1">
    <citation type="submission" date="2024-08" db="EMBL/GenBank/DDBJ databases">
        <title>Draft Genome Sequence of Legionella lytica strain DSB2004, Isolated From a Fire Sprinkler System.</title>
        <authorList>
            <person name="Everhart A.D."/>
            <person name="Kidane D.T."/>
            <person name="Farone A.L."/>
            <person name="Farone M.B."/>
        </authorList>
    </citation>
    <scope>NUCLEOTIDE SEQUENCE [LARGE SCALE GENOMIC DNA]</scope>
    <source>
        <strain evidence="1 2">DSB2004</strain>
    </source>
</reference>
<evidence type="ECO:0000313" key="2">
    <source>
        <dbReference type="Proteomes" id="UP001615550"/>
    </source>
</evidence>
<evidence type="ECO:0008006" key="3">
    <source>
        <dbReference type="Google" id="ProtNLM"/>
    </source>
</evidence>
<proteinExistence type="predicted"/>
<sequence>MQRKYALLILVIVGLIIALNREEQITDYVQNWLHPKPKQLWFCPAPEQVAANQSNPGAFNVNGVDWVVDYHGWPAPEKIGFMQALITEDSNLSCYYQWSNPKEPGTNLWMTVKLSPLVNQKIRAYGSYWQQDKSTNICSAGINACGFEIKQ</sequence>
<gene>
    <name evidence="1" type="ORF">ACD661_03525</name>
</gene>
<dbReference type="RefSeq" id="WP_400186343.1">
    <property type="nucleotide sequence ID" value="NZ_JBGORX010000001.1"/>
</dbReference>
<accession>A0ABW8D701</accession>
<organism evidence="1 2">
    <name type="scientific">Legionella lytica</name>
    <dbReference type="NCBI Taxonomy" id="96232"/>
    <lineage>
        <taxon>Bacteria</taxon>
        <taxon>Pseudomonadati</taxon>
        <taxon>Pseudomonadota</taxon>
        <taxon>Gammaproteobacteria</taxon>
        <taxon>Legionellales</taxon>
        <taxon>Legionellaceae</taxon>
        <taxon>Legionella</taxon>
    </lineage>
</organism>
<keyword evidence="2" id="KW-1185">Reference proteome</keyword>